<dbReference type="Gene3D" id="3.90.180.10">
    <property type="entry name" value="Medium-chain alcohol dehydrogenases, catalytic domain"/>
    <property type="match status" value="1"/>
</dbReference>
<gene>
    <name evidence="3" type="ORF">DB43_GV00300</name>
</gene>
<dbReference type="GO" id="GO:0008270">
    <property type="term" value="F:zinc ion binding"/>
    <property type="evidence" value="ECO:0007669"/>
    <property type="project" value="InterPro"/>
</dbReference>
<evidence type="ECO:0000256" key="1">
    <source>
        <dbReference type="ARBA" id="ARBA00023002"/>
    </source>
</evidence>
<feature type="domain" description="Enoyl reductase (ER)" evidence="2">
    <location>
        <begin position="10"/>
        <end position="309"/>
    </location>
</feature>
<reference evidence="3 4" key="1">
    <citation type="journal article" date="2014" name="Mol. Biol. Evol.">
        <title>Massive expansion of Ubiquitination-related gene families within the Chlamydiae.</title>
        <authorList>
            <person name="Domman D."/>
            <person name="Collingro A."/>
            <person name="Lagkouvardos I."/>
            <person name="Gehre L."/>
            <person name="Weinmaier T."/>
            <person name="Rattei T."/>
            <person name="Subtil A."/>
            <person name="Horn M."/>
        </authorList>
    </citation>
    <scope>NUCLEOTIDE SEQUENCE [LARGE SCALE GENOMIC DNA]</scope>
    <source>
        <strain evidence="3 4">OEW1</strain>
    </source>
</reference>
<dbReference type="PROSITE" id="PS01162">
    <property type="entry name" value="QOR_ZETA_CRYSTAL"/>
    <property type="match status" value="1"/>
</dbReference>
<dbReference type="AlphaFoldDB" id="A0A0C1C7Q9"/>
<evidence type="ECO:0000259" key="2">
    <source>
        <dbReference type="SMART" id="SM00829"/>
    </source>
</evidence>
<accession>A0A0C1C7Q9</accession>
<name>A0A0C1C7Q9_9BACT</name>
<dbReference type="RefSeq" id="WP_013925466.1">
    <property type="nucleotide sequence ID" value="NZ_JSAM01000091.1"/>
</dbReference>
<dbReference type="Proteomes" id="UP000031307">
    <property type="component" value="Unassembled WGS sequence"/>
</dbReference>
<proteinExistence type="predicted"/>
<dbReference type="CDD" id="cd05289">
    <property type="entry name" value="MDR_like_2"/>
    <property type="match status" value="1"/>
</dbReference>
<dbReference type="Pfam" id="PF13602">
    <property type="entry name" value="ADH_zinc_N_2"/>
    <property type="match status" value="1"/>
</dbReference>
<dbReference type="EMBL" id="JSAM01000091">
    <property type="protein sequence ID" value="KIA77080.1"/>
    <property type="molecule type" value="Genomic_DNA"/>
</dbReference>
<keyword evidence="1 3" id="KW-0560">Oxidoreductase</keyword>
<dbReference type="OMA" id="TSWQALK"/>
<evidence type="ECO:0000313" key="4">
    <source>
        <dbReference type="Proteomes" id="UP000031307"/>
    </source>
</evidence>
<dbReference type="InterPro" id="IPR011032">
    <property type="entry name" value="GroES-like_sf"/>
</dbReference>
<comment type="caution">
    <text evidence="3">The sequence shown here is derived from an EMBL/GenBank/DDBJ whole genome shotgun (WGS) entry which is preliminary data.</text>
</comment>
<dbReference type="PATRIC" id="fig|83552.4.peg.1782"/>
<dbReference type="InterPro" id="IPR050700">
    <property type="entry name" value="YIM1/Zinc_Alcohol_DH_Fams"/>
</dbReference>
<dbReference type="GO" id="GO:0016491">
    <property type="term" value="F:oxidoreductase activity"/>
    <property type="evidence" value="ECO:0007669"/>
    <property type="project" value="UniProtKB-KW"/>
</dbReference>
<protein>
    <submittedName>
        <fullName evidence="3">Quinone oxidoreductase-like protein</fullName>
        <ecNumber evidence="3">1.-.-.-</ecNumber>
    </submittedName>
</protein>
<dbReference type="EC" id="1.-.-.-" evidence="3"/>
<dbReference type="InterPro" id="IPR013154">
    <property type="entry name" value="ADH-like_N"/>
</dbReference>
<sequence>MKAIIVERFGGAERLKFGEFPKPQLQEHEILVEIQCTSVNPVDWKIREGLLSKVFPTRFPYIPGWDASGIVVECGAKTKKFKKGDRIFSYCRKSEVHEGTYAEYISIEEKHVALMPSSLSFAEAAAIPLVGLTAWQSLFDIGNLKANQTILIVGGSGGVGSMAIQFAKHAGATVYTTASQVHHAYVKKLGAEKVIDYQKDNVQEKIKEWEPEGVDVILDLVGGHALQECYLLVKKHGRLISIVEKPAVFQHIHTDYAFGTPSGQELQKIATLIDQGKIVPPKISILSLEKAAEAQEEVKAGHTEGKIVLAVKNQP</sequence>
<organism evidence="3 4">
    <name type="scientific">Parachlamydia acanthamoebae</name>
    <dbReference type="NCBI Taxonomy" id="83552"/>
    <lineage>
        <taxon>Bacteria</taxon>
        <taxon>Pseudomonadati</taxon>
        <taxon>Chlamydiota</taxon>
        <taxon>Chlamydiia</taxon>
        <taxon>Parachlamydiales</taxon>
        <taxon>Parachlamydiaceae</taxon>
        <taxon>Parachlamydia</taxon>
    </lineage>
</organism>
<dbReference type="InterPro" id="IPR002364">
    <property type="entry name" value="Quin_OxRdtase/zeta-crystal_CS"/>
</dbReference>
<dbReference type="SUPFAM" id="SSF50129">
    <property type="entry name" value="GroES-like"/>
    <property type="match status" value="1"/>
</dbReference>
<dbReference type="InterPro" id="IPR036291">
    <property type="entry name" value="NAD(P)-bd_dom_sf"/>
</dbReference>
<dbReference type="SUPFAM" id="SSF51735">
    <property type="entry name" value="NAD(P)-binding Rossmann-fold domains"/>
    <property type="match status" value="1"/>
</dbReference>
<evidence type="ECO:0000313" key="3">
    <source>
        <dbReference type="EMBL" id="KIA77080.1"/>
    </source>
</evidence>
<dbReference type="PANTHER" id="PTHR11695">
    <property type="entry name" value="ALCOHOL DEHYDROGENASE RELATED"/>
    <property type="match status" value="1"/>
</dbReference>
<dbReference type="InterPro" id="IPR020843">
    <property type="entry name" value="ER"/>
</dbReference>
<dbReference type="SMART" id="SM00829">
    <property type="entry name" value="PKS_ER"/>
    <property type="match status" value="1"/>
</dbReference>
<dbReference type="PANTHER" id="PTHR11695:SF294">
    <property type="entry name" value="RETICULON-4-INTERACTING PROTEIN 1, MITOCHONDRIAL"/>
    <property type="match status" value="1"/>
</dbReference>
<dbReference type="Pfam" id="PF08240">
    <property type="entry name" value="ADH_N"/>
    <property type="match status" value="1"/>
</dbReference>
<dbReference type="Gene3D" id="3.40.50.720">
    <property type="entry name" value="NAD(P)-binding Rossmann-like Domain"/>
    <property type="match status" value="1"/>
</dbReference>